<keyword evidence="3" id="KW-1185">Reference proteome</keyword>
<reference evidence="2 3" key="2">
    <citation type="submission" date="2024-07" db="EMBL/GenBank/DDBJ databases">
        <authorList>
            <person name="Akdeniz Z."/>
        </authorList>
    </citation>
    <scope>NUCLEOTIDE SEQUENCE [LARGE SCALE GENOMIC DNA]</scope>
</reference>
<evidence type="ECO:0000313" key="2">
    <source>
        <dbReference type="EMBL" id="CAL5988322.1"/>
    </source>
</evidence>
<comment type="caution">
    <text evidence="1">The sequence shown here is derived from an EMBL/GenBank/DDBJ whole genome shotgun (WGS) entry which is preliminary data.</text>
</comment>
<reference evidence="1" key="1">
    <citation type="submission" date="2023-06" db="EMBL/GenBank/DDBJ databases">
        <authorList>
            <person name="Kurt Z."/>
        </authorList>
    </citation>
    <scope>NUCLEOTIDE SEQUENCE</scope>
</reference>
<protein>
    <submittedName>
        <fullName evidence="2">Hypothetical_protein</fullName>
    </submittedName>
</protein>
<dbReference type="Proteomes" id="UP001642409">
    <property type="component" value="Unassembled WGS sequence"/>
</dbReference>
<name>A0AA86RG86_9EUKA</name>
<dbReference type="AlphaFoldDB" id="A0AA86RG86"/>
<organism evidence="1">
    <name type="scientific">Hexamita inflata</name>
    <dbReference type="NCBI Taxonomy" id="28002"/>
    <lineage>
        <taxon>Eukaryota</taxon>
        <taxon>Metamonada</taxon>
        <taxon>Diplomonadida</taxon>
        <taxon>Hexamitidae</taxon>
        <taxon>Hexamitinae</taxon>
        <taxon>Hexamita</taxon>
    </lineage>
</organism>
<sequence>MHKIETTTGLVHFLNIIWIHISYHFSDIDTTPHLQKQMEAQSTFNLHPVQFQLSALPTIQSLRYVFSGSSSEIIDVGEIFRMMEDLSQNELQQFWSIMSHIHSCDVRDIQDYCYRLQHTISWESSGSQEGHRQKSNQMVAEKVLKTKALVKSALIQVVRDFNVRVKEQICDKELCFLVNKTVEEDKTQQFWNKVANLVPSKTKKQLYDFYHTSFSKALFDSQISIEDRKMIEQLNAEHPNAKPAALAQVFLDKSGRNIMKHNVIMCFVNIRRYASRLAK</sequence>
<evidence type="ECO:0000313" key="1">
    <source>
        <dbReference type="EMBL" id="CAI9977235.1"/>
    </source>
</evidence>
<proteinExistence type="predicted"/>
<dbReference type="EMBL" id="CATOUU010001177">
    <property type="protein sequence ID" value="CAI9977235.1"/>
    <property type="molecule type" value="Genomic_DNA"/>
</dbReference>
<accession>A0AA86RG86</accession>
<gene>
    <name evidence="2" type="ORF">HINF_LOCUS10317</name>
    <name evidence="1" type="ORF">HINF_LOCUS64880</name>
</gene>
<dbReference type="EMBL" id="CAXDID020000022">
    <property type="protein sequence ID" value="CAL5988322.1"/>
    <property type="molecule type" value="Genomic_DNA"/>
</dbReference>
<evidence type="ECO:0000313" key="3">
    <source>
        <dbReference type="Proteomes" id="UP001642409"/>
    </source>
</evidence>